<accession>A0A024VX51</accession>
<dbReference type="EMBL" id="KI926919">
    <property type="protein sequence ID" value="ETW33032.1"/>
    <property type="molecule type" value="Genomic_DNA"/>
</dbReference>
<dbReference type="InterPro" id="IPR029210">
    <property type="entry name" value="PfEMP1_NTS"/>
</dbReference>
<dbReference type="FunFam" id="1.20.58.830:FF:000003">
    <property type="entry name" value="Erythrocyte membrane protein 1, PfEMP1"/>
    <property type="match status" value="1"/>
</dbReference>
<feature type="domain" description="Plasmodium falciparum erythrocyte membrane protein-1 N-terminal segment" evidence="3">
    <location>
        <begin position="15"/>
        <end position="51"/>
    </location>
</feature>
<feature type="domain" description="Duffy-antigen binding" evidence="2">
    <location>
        <begin position="114"/>
        <end position="317"/>
    </location>
</feature>
<protein>
    <submittedName>
        <fullName evidence="5">Uncharacterized protein</fullName>
    </submittedName>
</protein>
<proteinExistence type="predicted"/>
<evidence type="ECO:0000259" key="4">
    <source>
        <dbReference type="Pfam" id="PF22672"/>
    </source>
</evidence>
<evidence type="ECO:0000259" key="2">
    <source>
        <dbReference type="Pfam" id="PF05424"/>
    </source>
</evidence>
<feature type="region of interest" description="Disordered" evidence="1">
    <location>
        <begin position="573"/>
        <end position="593"/>
    </location>
</feature>
<dbReference type="Pfam" id="PF15447">
    <property type="entry name" value="NTS"/>
    <property type="match status" value="1"/>
</dbReference>
<dbReference type="SUPFAM" id="SSF140924">
    <property type="entry name" value="Duffy binding domain-like"/>
    <property type="match status" value="2"/>
</dbReference>
<name>A0A024VX51_PLAFA</name>
<sequence>MAPDSGGDGGTKDESAKNLLDSIGKIVYDEVKNGDAKTYKQALTGQLSLATLLGVESAGTTDTCDLVQEYYKHPNGGNSKRYPCTELSGINVKRFSNKIGGQCTNEKMRSGGIGACAPYRRLHLCHHNLETINNTTSTPTNKLLAEVCMAAKYEGDSIKTDYTPHQLTNEVTSSQLCTELARSFADIGDIVRGKDLFYGNPQESTQRDKLEQKLKDIFKQIHEGLSESAKERYKKDKDPDKNYYQLREDWWTANRHTVWEAITCAAKVEDTYFRQTCGDEQNKSTLASNKCRCPKTSDGKADDQVPTYFDYVPQYLRWFEEWAEDFCRLRKHKLKDAIDKCRRPKGKEKYCDLNRHDCVETIRGNHVFVEDDDCIGCHYSCFDFVKWIDNQKLEFLKQKEKYEKEIKKYTNGESRGNGGRQKRSASKKDYKGYVKQFYEKFEDEYGNVETFLEKLNKEGICGSKPTVGNETADHVDFTTKKIDKTFDHTKYCEACPWCGVKEQKGEGGKWKAEGDETCGQAVTPEKKEEVKVCDIVGGILTKDNLKEACKQKYSGNNSRLGWKCIPTSGVVTATRGSEPTGKSGSDSSSSGAICVPPRRRRLYVGKLHDWANSVETLHGGESLKTSGGEKTPSDKLRDAFIQTAAIETR</sequence>
<reference evidence="5 6" key="1">
    <citation type="submission" date="2013-02" db="EMBL/GenBank/DDBJ databases">
        <title>The Genome Annotation of Plasmodium falciparum Tanzania (2000708).</title>
        <authorList>
            <consortium name="The Broad Institute Genome Sequencing Platform"/>
            <consortium name="The Broad Institute Genome Sequencing Center for Infectious Disease"/>
            <person name="Neafsey D."/>
            <person name="Hoffman S."/>
            <person name="Volkman S."/>
            <person name="Rosenthal P."/>
            <person name="Walker B."/>
            <person name="Young S.K."/>
            <person name="Zeng Q."/>
            <person name="Gargeya S."/>
            <person name="Fitzgerald M."/>
            <person name="Haas B."/>
            <person name="Abouelleil A."/>
            <person name="Allen A.W."/>
            <person name="Alvarado L."/>
            <person name="Arachchi H.M."/>
            <person name="Berlin A.M."/>
            <person name="Chapman S.B."/>
            <person name="Gainer-Dewar J."/>
            <person name="Goldberg J."/>
            <person name="Griggs A."/>
            <person name="Gujja S."/>
            <person name="Hansen M."/>
            <person name="Howarth C."/>
            <person name="Imamovic A."/>
            <person name="Ireland A."/>
            <person name="Larimer J."/>
            <person name="McCowan C."/>
            <person name="Murphy C."/>
            <person name="Pearson M."/>
            <person name="Poon T.W."/>
            <person name="Priest M."/>
            <person name="Roberts A."/>
            <person name="Saif S."/>
            <person name="Shea T."/>
            <person name="Sisk P."/>
            <person name="Sykes S."/>
            <person name="Wortman J."/>
            <person name="Nusbaum C."/>
            <person name="Birren B."/>
        </authorList>
    </citation>
    <scope>NUCLEOTIDE SEQUENCE [LARGE SCALE GENOMIC DNA]</scope>
    <source>
        <strain evidence="6">Tanzania (2000708)</strain>
    </source>
</reference>
<dbReference type="GO" id="GO:0016020">
    <property type="term" value="C:membrane"/>
    <property type="evidence" value="ECO:0007669"/>
    <property type="project" value="InterPro"/>
</dbReference>
<evidence type="ECO:0000259" key="3">
    <source>
        <dbReference type="Pfam" id="PF15447"/>
    </source>
</evidence>
<gene>
    <name evidence="5" type="ORF">PFTANZ_06249</name>
</gene>
<dbReference type="AlphaFoldDB" id="A0A024VX51"/>
<evidence type="ECO:0000313" key="6">
    <source>
        <dbReference type="Proteomes" id="UP000030708"/>
    </source>
</evidence>
<organism evidence="5 6">
    <name type="scientific">Plasmodium falciparum Tanzania</name>
    <name type="common">2000708</name>
    <dbReference type="NCBI Taxonomy" id="1036725"/>
    <lineage>
        <taxon>Eukaryota</taxon>
        <taxon>Sar</taxon>
        <taxon>Alveolata</taxon>
        <taxon>Apicomplexa</taxon>
        <taxon>Aconoidasida</taxon>
        <taxon>Haemosporida</taxon>
        <taxon>Plasmodiidae</taxon>
        <taxon>Plasmodium</taxon>
        <taxon>Plasmodium (Laverania)</taxon>
    </lineage>
</organism>
<feature type="region of interest" description="Disordered" evidence="1">
    <location>
        <begin position="618"/>
        <end position="637"/>
    </location>
</feature>
<dbReference type="InterPro" id="IPR054595">
    <property type="entry name" value="DBL_C"/>
</dbReference>
<dbReference type="Gene3D" id="1.20.58.830">
    <property type="match status" value="1"/>
</dbReference>
<dbReference type="FunFam" id="1.20.1310.20:FF:000001">
    <property type="entry name" value="Erythrocyte membrane protein 1, PfEMP1"/>
    <property type="match status" value="1"/>
</dbReference>
<dbReference type="InterPro" id="IPR008602">
    <property type="entry name" value="Duffy-antigen-binding"/>
</dbReference>
<feature type="compositionally biased region" description="Low complexity" evidence="1">
    <location>
        <begin position="581"/>
        <end position="591"/>
    </location>
</feature>
<feature type="domain" description="Duffy-antigen binding" evidence="2">
    <location>
        <begin position="593"/>
        <end position="648"/>
    </location>
</feature>
<reference evidence="5 6" key="2">
    <citation type="submission" date="2013-02" db="EMBL/GenBank/DDBJ databases">
        <title>The Genome Sequence of Plasmodium falciparum Tanzania (2000708).</title>
        <authorList>
            <consortium name="The Broad Institute Genome Sequencing Platform"/>
            <consortium name="The Broad Institute Genome Sequencing Center for Infectious Disease"/>
            <person name="Neafsey D."/>
            <person name="Cheeseman I."/>
            <person name="Volkman S."/>
            <person name="Adams J."/>
            <person name="Walker B."/>
            <person name="Young S.K."/>
            <person name="Zeng Q."/>
            <person name="Gargeya S."/>
            <person name="Fitzgerald M."/>
            <person name="Haas B."/>
            <person name="Abouelleil A."/>
            <person name="Alvarado L."/>
            <person name="Arachchi H.M."/>
            <person name="Berlin A.M."/>
            <person name="Chapman S.B."/>
            <person name="Dewar J."/>
            <person name="Goldberg J."/>
            <person name="Griggs A."/>
            <person name="Gujja S."/>
            <person name="Hansen M."/>
            <person name="Howarth C."/>
            <person name="Imamovic A."/>
            <person name="Larimer J."/>
            <person name="McCowan C."/>
            <person name="Murphy C."/>
            <person name="Neiman D."/>
            <person name="Pearson M."/>
            <person name="Priest M."/>
            <person name="Roberts A."/>
            <person name="Saif S."/>
            <person name="Shea T."/>
            <person name="Sisk P."/>
            <person name="Sykes S."/>
            <person name="Wortman J."/>
            <person name="Nusbaum C."/>
            <person name="Birren B."/>
        </authorList>
    </citation>
    <scope>NUCLEOTIDE SEQUENCE [LARGE SCALE GENOMIC DNA]</scope>
    <source>
        <strain evidence="6">Tanzania (2000708)</strain>
    </source>
</reference>
<dbReference type="GO" id="GO:0046789">
    <property type="term" value="F:host cell surface receptor binding"/>
    <property type="evidence" value="ECO:0007669"/>
    <property type="project" value="InterPro"/>
</dbReference>
<evidence type="ECO:0000313" key="5">
    <source>
        <dbReference type="EMBL" id="ETW33032.1"/>
    </source>
</evidence>
<dbReference type="Proteomes" id="UP000030708">
    <property type="component" value="Unassembled WGS sequence"/>
</dbReference>
<dbReference type="Pfam" id="PF05424">
    <property type="entry name" value="Duffy_binding"/>
    <property type="match status" value="2"/>
</dbReference>
<dbReference type="Gene3D" id="1.20.1310.20">
    <property type="entry name" value="Duffy-antigen binding domain"/>
    <property type="match status" value="2"/>
</dbReference>
<dbReference type="Pfam" id="PF22672">
    <property type="entry name" value="DBL_C"/>
    <property type="match status" value="1"/>
</dbReference>
<evidence type="ECO:0000256" key="1">
    <source>
        <dbReference type="SAM" id="MobiDB-lite"/>
    </source>
</evidence>
<feature type="domain" description="Duffy-binding-like" evidence="4">
    <location>
        <begin position="321"/>
        <end position="490"/>
    </location>
</feature>
<dbReference type="InterPro" id="IPR042202">
    <property type="entry name" value="Duffy-ag-bd_sf"/>
</dbReference>